<keyword evidence="4" id="KW-1185">Reference proteome</keyword>
<dbReference type="PANTHER" id="PTHR35563">
    <property type="entry name" value="BARREL METAL-DEPENDENT HYDROLASE, PUTATIVE (AFU_ORTHOLOGUE AFUA_1G16240)-RELATED"/>
    <property type="match status" value="1"/>
</dbReference>
<proteinExistence type="predicted"/>
<dbReference type="Gene3D" id="3.20.20.140">
    <property type="entry name" value="Metal-dependent hydrolases"/>
    <property type="match status" value="1"/>
</dbReference>
<dbReference type="Proteomes" id="UP000638848">
    <property type="component" value="Unassembled WGS sequence"/>
</dbReference>
<dbReference type="PANTHER" id="PTHR35563:SF2">
    <property type="entry name" value="BARREL METAL-DEPENDENT HYDROLASE, PUTATIVE (AFU_ORTHOLOGUE AFUA_1G16240)-RELATED"/>
    <property type="match status" value="1"/>
</dbReference>
<keyword evidence="3" id="KW-0378">Hydrolase</keyword>
<reference evidence="3" key="1">
    <citation type="journal article" date="2014" name="Int. J. Syst. Evol. Microbiol.">
        <title>Complete genome sequence of Corynebacterium casei LMG S-19264T (=DSM 44701T), isolated from a smear-ripened cheese.</title>
        <authorList>
            <consortium name="US DOE Joint Genome Institute (JGI-PGF)"/>
            <person name="Walter F."/>
            <person name="Albersmeier A."/>
            <person name="Kalinowski J."/>
            <person name="Ruckert C."/>
        </authorList>
    </citation>
    <scope>NUCLEOTIDE SEQUENCE</scope>
    <source>
        <strain evidence="3">CGMCC 1.12187</strain>
    </source>
</reference>
<evidence type="ECO:0000313" key="4">
    <source>
        <dbReference type="Proteomes" id="UP000638848"/>
    </source>
</evidence>
<dbReference type="EMBL" id="BMEQ01000023">
    <property type="protein sequence ID" value="GGG66237.1"/>
    <property type="molecule type" value="Genomic_DNA"/>
</dbReference>
<gene>
    <name evidence="3" type="ORF">GCM10011374_32840</name>
</gene>
<name>A0A917LYW0_9MICC</name>
<feature type="region of interest" description="Disordered" evidence="1">
    <location>
        <begin position="8"/>
        <end position="57"/>
    </location>
</feature>
<sequence>MLTLFLRSSCSAGRIRPERTRGGPEPRADAPSRPVPEGRDRGTAAATPAAPEDNDGMIDSHVHVIDPRFPLAPNRGFVPGPFTAADYLARVRPLGVVGGAVVSGSFQGHDQAWLRAAMRELGPSWAGVAQLPADVADDAVLELDRAGVRAVRFTLYRGGSDPREIERLARRVHDLAGWHAEFYLDAADLGGLAPLLRRLPRVSVDHLGMSARGLPRLLDLVGHGARVKATGFGRVDLDVADALRRVHAVDPTALMFGTDLPSTRARRPFRDEDVDLVADVLGDEASAAVLHGNAAAWYGLPREVTGRANHSGQTSRSERRE</sequence>
<organism evidence="3 4">
    <name type="scientific">Kocuria dechangensis</name>
    <dbReference type="NCBI Taxonomy" id="1176249"/>
    <lineage>
        <taxon>Bacteria</taxon>
        <taxon>Bacillati</taxon>
        <taxon>Actinomycetota</taxon>
        <taxon>Actinomycetes</taxon>
        <taxon>Micrococcales</taxon>
        <taxon>Micrococcaceae</taxon>
        <taxon>Kocuria</taxon>
    </lineage>
</organism>
<dbReference type="SUPFAM" id="SSF51556">
    <property type="entry name" value="Metallo-dependent hydrolases"/>
    <property type="match status" value="1"/>
</dbReference>
<dbReference type="Pfam" id="PF04909">
    <property type="entry name" value="Amidohydro_2"/>
    <property type="match status" value="1"/>
</dbReference>
<feature type="compositionally biased region" description="Basic and acidic residues" evidence="1">
    <location>
        <begin position="15"/>
        <end position="42"/>
    </location>
</feature>
<evidence type="ECO:0000313" key="3">
    <source>
        <dbReference type="EMBL" id="GGG66237.1"/>
    </source>
</evidence>
<evidence type="ECO:0000259" key="2">
    <source>
        <dbReference type="Pfam" id="PF04909"/>
    </source>
</evidence>
<protein>
    <submittedName>
        <fullName evidence="3">2-pyrone-4,6-dicarboxylate hydrolase</fullName>
    </submittedName>
</protein>
<dbReference type="InterPro" id="IPR052358">
    <property type="entry name" value="Aro_Compnd_Degr_Hydrolases"/>
</dbReference>
<accession>A0A917LYW0</accession>
<feature type="domain" description="Amidohydrolase-related" evidence="2">
    <location>
        <begin position="58"/>
        <end position="300"/>
    </location>
</feature>
<reference evidence="3" key="2">
    <citation type="submission" date="2020-09" db="EMBL/GenBank/DDBJ databases">
        <authorList>
            <person name="Sun Q."/>
            <person name="Zhou Y."/>
        </authorList>
    </citation>
    <scope>NUCLEOTIDE SEQUENCE</scope>
    <source>
        <strain evidence="3">CGMCC 1.12187</strain>
    </source>
</reference>
<dbReference type="InterPro" id="IPR032466">
    <property type="entry name" value="Metal_Hydrolase"/>
</dbReference>
<dbReference type="AlphaFoldDB" id="A0A917LYW0"/>
<dbReference type="InterPro" id="IPR006680">
    <property type="entry name" value="Amidohydro-rel"/>
</dbReference>
<comment type="caution">
    <text evidence="3">The sequence shown here is derived from an EMBL/GenBank/DDBJ whole genome shotgun (WGS) entry which is preliminary data.</text>
</comment>
<dbReference type="GO" id="GO:0016787">
    <property type="term" value="F:hydrolase activity"/>
    <property type="evidence" value="ECO:0007669"/>
    <property type="project" value="UniProtKB-KW"/>
</dbReference>
<evidence type="ECO:0000256" key="1">
    <source>
        <dbReference type="SAM" id="MobiDB-lite"/>
    </source>
</evidence>